<evidence type="ECO:0000313" key="3">
    <source>
        <dbReference type="Proteomes" id="UP000499080"/>
    </source>
</evidence>
<comment type="caution">
    <text evidence="2">The sequence shown here is derived from an EMBL/GenBank/DDBJ whole genome shotgun (WGS) entry which is preliminary data.</text>
</comment>
<proteinExistence type="predicted"/>
<keyword evidence="1" id="KW-1133">Transmembrane helix</keyword>
<dbReference type="AlphaFoldDB" id="A0A4Y2CHP7"/>
<keyword evidence="1" id="KW-0812">Transmembrane</keyword>
<evidence type="ECO:0000256" key="1">
    <source>
        <dbReference type="SAM" id="Phobius"/>
    </source>
</evidence>
<keyword evidence="3" id="KW-1185">Reference proteome</keyword>
<dbReference type="EMBL" id="BGPR01000189">
    <property type="protein sequence ID" value="GBM03288.1"/>
    <property type="molecule type" value="Genomic_DNA"/>
</dbReference>
<protein>
    <submittedName>
        <fullName evidence="2">Uncharacterized protein</fullName>
    </submittedName>
</protein>
<gene>
    <name evidence="2" type="ORF">AVEN_142572_1</name>
</gene>
<keyword evidence="1" id="KW-0472">Membrane</keyword>
<feature type="transmembrane region" description="Helical" evidence="1">
    <location>
        <begin position="86"/>
        <end position="111"/>
    </location>
</feature>
<sequence>MIRLFWSVYGMIFYKEYDIWVEVFSICLAIQNLKILFIVILSAALTNEAANSAREEILSFPIWFSEYDMTSKKQVRQRFKKKVALTLWKIYIIDKSLLVSASGTLITYGFLMGSM</sequence>
<name>A0A4Y2CHP7_ARAVE</name>
<organism evidence="2 3">
    <name type="scientific">Araneus ventricosus</name>
    <name type="common">Orbweaver spider</name>
    <name type="synonym">Epeira ventricosa</name>
    <dbReference type="NCBI Taxonomy" id="182803"/>
    <lineage>
        <taxon>Eukaryota</taxon>
        <taxon>Metazoa</taxon>
        <taxon>Ecdysozoa</taxon>
        <taxon>Arthropoda</taxon>
        <taxon>Chelicerata</taxon>
        <taxon>Arachnida</taxon>
        <taxon>Araneae</taxon>
        <taxon>Araneomorphae</taxon>
        <taxon>Entelegynae</taxon>
        <taxon>Araneoidea</taxon>
        <taxon>Araneidae</taxon>
        <taxon>Araneus</taxon>
    </lineage>
</organism>
<accession>A0A4Y2CHP7</accession>
<reference evidence="2 3" key="1">
    <citation type="journal article" date="2019" name="Sci. Rep.">
        <title>Orb-weaving spider Araneus ventricosus genome elucidates the spidroin gene catalogue.</title>
        <authorList>
            <person name="Kono N."/>
            <person name="Nakamura H."/>
            <person name="Ohtoshi R."/>
            <person name="Moran D.A.P."/>
            <person name="Shinohara A."/>
            <person name="Yoshida Y."/>
            <person name="Fujiwara M."/>
            <person name="Mori M."/>
            <person name="Tomita M."/>
            <person name="Arakawa K."/>
        </authorList>
    </citation>
    <scope>NUCLEOTIDE SEQUENCE [LARGE SCALE GENOMIC DNA]</scope>
</reference>
<dbReference type="Proteomes" id="UP000499080">
    <property type="component" value="Unassembled WGS sequence"/>
</dbReference>
<feature type="transmembrane region" description="Helical" evidence="1">
    <location>
        <begin position="20"/>
        <end position="45"/>
    </location>
</feature>
<evidence type="ECO:0000313" key="2">
    <source>
        <dbReference type="EMBL" id="GBM03288.1"/>
    </source>
</evidence>